<dbReference type="GO" id="GO:0005829">
    <property type="term" value="C:cytosol"/>
    <property type="evidence" value="ECO:0007669"/>
    <property type="project" value="TreeGrafter"/>
</dbReference>
<keyword evidence="6" id="KW-1185">Reference proteome</keyword>
<evidence type="ECO:0000256" key="3">
    <source>
        <dbReference type="ARBA" id="ARBA00022898"/>
    </source>
</evidence>
<dbReference type="PIRSF" id="PIRSF000521">
    <property type="entry name" value="Transaminase_4ab_Lys_Orn"/>
    <property type="match status" value="1"/>
</dbReference>
<dbReference type="PANTHER" id="PTHR43094:SF1">
    <property type="entry name" value="AMINOTRANSFERASE CLASS-III"/>
    <property type="match status" value="1"/>
</dbReference>
<dbReference type="Gene3D" id="3.90.1150.10">
    <property type="entry name" value="Aspartate Aminotransferase, domain 1"/>
    <property type="match status" value="1"/>
</dbReference>
<keyword evidence="5" id="KW-0808">Transferase</keyword>
<organism evidence="5 6">
    <name type="scientific">Lophiostoma macrostomum CBS 122681</name>
    <dbReference type="NCBI Taxonomy" id="1314788"/>
    <lineage>
        <taxon>Eukaryota</taxon>
        <taxon>Fungi</taxon>
        <taxon>Dikarya</taxon>
        <taxon>Ascomycota</taxon>
        <taxon>Pezizomycotina</taxon>
        <taxon>Dothideomycetes</taxon>
        <taxon>Pleosporomycetidae</taxon>
        <taxon>Pleosporales</taxon>
        <taxon>Lophiostomataceae</taxon>
        <taxon>Lophiostoma</taxon>
    </lineage>
</organism>
<gene>
    <name evidence="5" type="ORF">K491DRAFT_784578</name>
</gene>
<evidence type="ECO:0000256" key="4">
    <source>
        <dbReference type="RuleBase" id="RU003560"/>
    </source>
</evidence>
<protein>
    <submittedName>
        <fullName evidence="5">PLP-dependent transferase</fullName>
    </submittedName>
</protein>
<dbReference type="InterPro" id="IPR015421">
    <property type="entry name" value="PyrdxlP-dep_Trfase_major"/>
</dbReference>
<dbReference type="InterPro" id="IPR005814">
    <property type="entry name" value="Aminotrans_3"/>
</dbReference>
<dbReference type="AlphaFoldDB" id="A0A6A6SIR1"/>
<evidence type="ECO:0000256" key="2">
    <source>
        <dbReference type="ARBA" id="ARBA00008954"/>
    </source>
</evidence>
<proteinExistence type="inferred from homology"/>
<dbReference type="PANTHER" id="PTHR43094">
    <property type="entry name" value="AMINOTRANSFERASE"/>
    <property type="match status" value="1"/>
</dbReference>
<dbReference type="GO" id="GO:0030170">
    <property type="term" value="F:pyridoxal phosphate binding"/>
    <property type="evidence" value="ECO:0007669"/>
    <property type="project" value="InterPro"/>
</dbReference>
<reference evidence="5" key="1">
    <citation type="journal article" date="2020" name="Stud. Mycol.">
        <title>101 Dothideomycetes genomes: a test case for predicting lifestyles and emergence of pathogens.</title>
        <authorList>
            <person name="Haridas S."/>
            <person name="Albert R."/>
            <person name="Binder M."/>
            <person name="Bloem J."/>
            <person name="Labutti K."/>
            <person name="Salamov A."/>
            <person name="Andreopoulos B."/>
            <person name="Baker S."/>
            <person name="Barry K."/>
            <person name="Bills G."/>
            <person name="Bluhm B."/>
            <person name="Cannon C."/>
            <person name="Castanera R."/>
            <person name="Culley D."/>
            <person name="Daum C."/>
            <person name="Ezra D."/>
            <person name="Gonzalez J."/>
            <person name="Henrissat B."/>
            <person name="Kuo A."/>
            <person name="Liang C."/>
            <person name="Lipzen A."/>
            <person name="Lutzoni F."/>
            <person name="Magnuson J."/>
            <person name="Mondo S."/>
            <person name="Nolan M."/>
            <person name="Ohm R."/>
            <person name="Pangilinan J."/>
            <person name="Park H.-J."/>
            <person name="Ramirez L."/>
            <person name="Alfaro M."/>
            <person name="Sun H."/>
            <person name="Tritt A."/>
            <person name="Yoshinaga Y."/>
            <person name="Zwiers L.-H."/>
            <person name="Turgeon B."/>
            <person name="Goodwin S."/>
            <person name="Spatafora J."/>
            <person name="Crous P."/>
            <person name="Grigoriev I."/>
        </authorList>
    </citation>
    <scope>NUCLEOTIDE SEQUENCE</scope>
    <source>
        <strain evidence="5">CBS 122681</strain>
    </source>
</reference>
<dbReference type="GO" id="GO:0008483">
    <property type="term" value="F:transaminase activity"/>
    <property type="evidence" value="ECO:0007669"/>
    <property type="project" value="InterPro"/>
</dbReference>
<dbReference type="EMBL" id="MU004592">
    <property type="protein sequence ID" value="KAF2647686.1"/>
    <property type="molecule type" value="Genomic_DNA"/>
</dbReference>
<dbReference type="InterPro" id="IPR015424">
    <property type="entry name" value="PyrdxlP-dep_Trfase"/>
</dbReference>
<dbReference type="CDD" id="cd00610">
    <property type="entry name" value="OAT_like"/>
    <property type="match status" value="1"/>
</dbReference>
<dbReference type="OrthoDB" id="5419315at2759"/>
<sequence length="441" mass="47459">MSDSSVFQRSFGRSYPVAVSGAGVYIHTTSGQKVLDGSSGAAVSSLGHGHPAPIQAIVEQAQSMAFAHTSFFTNYPTEKLASLLLQQSNGAFAKALFLSSGSEAFESSVKLARQYHICNNQPRRINFISRKYSYHGNTLGALSAGYNPPRRQNFEPILSPVFHHVSPCFYSRDARDGETEDAYVSCLIQEFEEAFSRLDPTTVAAVVLEPVSGATLGSAPAAKGYLPRLRSICDKHGALLIYDEVMCGMGRVGTFHAWQALGNVAPDIQAIGKGLGAGYQPISGVLLARNVYKTLQDAAGDHPFISGHTYQGHAIASAAALAVQQTIIDDELIPNVRRMGELLSKQLQELTPRLKEVRGLGLFRTVDFLTSPDHRIASKVAATCLEQGAAVYLCSAAVDAVMFAPPFIINETEVHELVQIFVTSVKQVLEEAELGASRANL</sequence>
<dbReference type="InterPro" id="IPR015422">
    <property type="entry name" value="PyrdxlP-dep_Trfase_small"/>
</dbReference>
<dbReference type="FunFam" id="3.40.640.10:FF:000004">
    <property type="entry name" value="Acetylornithine aminotransferase"/>
    <property type="match status" value="1"/>
</dbReference>
<accession>A0A6A6SIR1</accession>
<keyword evidence="3 4" id="KW-0663">Pyridoxal phosphate</keyword>
<name>A0A6A6SIR1_9PLEO</name>
<dbReference type="Pfam" id="PF00202">
    <property type="entry name" value="Aminotran_3"/>
    <property type="match status" value="1"/>
</dbReference>
<dbReference type="Gene3D" id="3.40.640.10">
    <property type="entry name" value="Type I PLP-dependent aspartate aminotransferase-like (Major domain)"/>
    <property type="match status" value="1"/>
</dbReference>
<dbReference type="Proteomes" id="UP000799324">
    <property type="component" value="Unassembled WGS sequence"/>
</dbReference>
<evidence type="ECO:0000313" key="6">
    <source>
        <dbReference type="Proteomes" id="UP000799324"/>
    </source>
</evidence>
<dbReference type="SUPFAM" id="SSF53383">
    <property type="entry name" value="PLP-dependent transferases"/>
    <property type="match status" value="1"/>
</dbReference>
<comment type="cofactor">
    <cofactor evidence="1">
        <name>pyridoxal 5'-phosphate</name>
        <dbReference type="ChEBI" id="CHEBI:597326"/>
    </cofactor>
</comment>
<evidence type="ECO:0000313" key="5">
    <source>
        <dbReference type="EMBL" id="KAF2647686.1"/>
    </source>
</evidence>
<comment type="similarity">
    <text evidence="2 4">Belongs to the class-III pyridoxal-phosphate-dependent aminotransferase family.</text>
</comment>
<evidence type="ECO:0000256" key="1">
    <source>
        <dbReference type="ARBA" id="ARBA00001933"/>
    </source>
</evidence>